<dbReference type="RefSeq" id="XP_007315056.1">
    <property type="nucleotide sequence ID" value="XM_007314994.1"/>
</dbReference>
<dbReference type="EMBL" id="GL945430">
    <property type="protein sequence ID" value="EGO28857.1"/>
    <property type="molecule type" value="Genomic_DNA"/>
</dbReference>
<dbReference type="HOGENOM" id="CLU_1489862_0_0_1"/>
<feature type="region of interest" description="Disordered" evidence="1">
    <location>
        <begin position="159"/>
        <end position="181"/>
    </location>
</feature>
<evidence type="ECO:0000313" key="2">
    <source>
        <dbReference type="EMBL" id="EGO28857.1"/>
    </source>
</evidence>
<accession>F8NL41</accession>
<feature type="compositionally biased region" description="Basic and acidic residues" evidence="1">
    <location>
        <begin position="98"/>
        <end position="122"/>
    </location>
</feature>
<dbReference type="AlphaFoldDB" id="F8NL41"/>
<dbReference type="Proteomes" id="UP000008064">
    <property type="component" value="Unassembled WGS sequence"/>
</dbReference>
<dbReference type="GeneID" id="18812659"/>
<feature type="region of interest" description="Disordered" evidence="1">
    <location>
        <begin position="59"/>
        <end position="122"/>
    </location>
</feature>
<protein>
    <submittedName>
        <fullName evidence="2">Uncharacterized protein</fullName>
    </submittedName>
</protein>
<gene>
    <name evidence="2" type="ORF">SERLADRAFT_406238</name>
</gene>
<organism evidence="3">
    <name type="scientific">Serpula lacrymans var. lacrymans (strain S7.9)</name>
    <name type="common">Dry rot fungus</name>
    <dbReference type="NCBI Taxonomy" id="578457"/>
    <lineage>
        <taxon>Eukaryota</taxon>
        <taxon>Fungi</taxon>
        <taxon>Dikarya</taxon>
        <taxon>Basidiomycota</taxon>
        <taxon>Agaricomycotina</taxon>
        <taxon>Agaricomycetes</taxon>
        <taxon>Agaricomycetidae</taxon>
        <taxon>Boletales</taxon>
        <taxon>Coniophorineae</taxon>
        <taxon>Serpulaceae</taxon>
        <taxon>Serpula</taxon>
    </lineage>
</organism>
<evidence type="ECO:0000256" key="1">
    <source>
        <dbReference type="SAM" id="MobiDB-lite"/>
    </source>
</evidence>
<reference evidence="3" key="1">
    <citation type="journal article" date="2011" name="Science">
        <title>The plant cell wall-decomposing machinery underlies the functional diversity of forest fungi.</title>
        <authorList>
            <person name="Eastwood D.C."/>
            <person name="Floudas D."/>
            <person name="Binder M."/>
            <person name="Majcherczyk A."/>
            <person name="Schneider P."/>
            <person name="Aerts A."/>
            <person name="Asiegbu F.O."/>
            <person name="Baker S.E."/>
            <person name="Barry K."/>
            <person name="Bendiksby M."/>
            <person name="Blumentritt M."/>
            <person name="Coutinho P.M."/>
            <person name="Cullen D."/>
            <person name="de Vries R.P."/>
            <person name="Gathman A."/>
            <person name="Goodell B."/>
            <person name="Henrissat B."/>
            <person name="Ihrmark K."/>
            <person name="Kauserud H."/>
            <person name="Kohler A."/>
            <person name="LaButti K."/>
            <person name="Lapidus A."/>
            <person name="Lavin J.L."/>
            <person name="Lee Y.-H."/>
            <person name="Lindquist E."/>
            <person name="Lilly W."/>
            <person name="Lucas S."/>
            <person name="Morin E."/>
            <person name="Murat C."/>
            <person name="Oguiza J.A."/>
            <person name="Park J."/>
            <person name="Pisabarro A.G."/>
            <person name="Riley R."/>
            <person name="Rosling A."/>
            <person name="Salamov A."/>
            <person name="Schmidt O."/>
            <person name="Schmutz J."/>
            <person name="Skrede I."/>
            <person name="Stenlid J."/>
            <person name="Wiebenga A."/>
            <person name="Xie X."/>
            <person name="Kuees U."/>
            <person name="Hibbett D.S."/>
            <person name="Hoffmeister D."/>
            <person name="Hoegberg N."/>
            <person name="Martin F."/>
            <person name="Grigoriev I.V."/>
            <person name="Watkinson S.C."/>
        </authorList>
    </citation>
    <scope>NUCLEOTIDE SEQUENCE [LARGE SCALE GENOMIC DNA]</scope>
    <source>
        <strain evidence="3">S7.9</strain>
    </source>
</reference>
<proteinExistence type="predicted"/>
<sequence>MASLRYWKPLKRLVAGDCEAQLQPALDPDTSACSALLRIQRLIDKSAVGLENSSVVAPTNKVSMGKGQRRDKQKSNTRGGRSRCTQEKEQQQRPQQGIEEHPHHEETRVTERHMSPASDLEVKISREMSPATLYQAARKVQITANKAKDSARLIRQKYEDTIDHGLGLDGQSNSESPRKRP</sequence>
<name>F8NL41_SERL9</name>
<dbReference type="KEGG" id="sla:SERLADRAFT_406238"/>
<evidence type="ECO:0000313" key="3">
    <source>
        <dbReference type="Proteomes" id="UP000008064"/>
    </source>
</evidence>